<dbReference type="Pfam" id="PF12833">
    <property type="entry name" value="HTH_18"/>
    <property type="match status" value="1"/>
</dbReference>
<evidence type="ECO:0000256" key="2">
    <source>
        <dbReference type="ARBA" id="ARBA00023125"/>
    </source>
</evidence>
<keyword evidence="6" id="KW-1185">Reference proteome</keyword>
<evidence type="ECO:0000259" key="4">
    <source>
        <dbReference type="PROSITE" id="PS01124"/>
    </source>
</evidence>
<feature type="domain" description="HTH araC/xylS-type" evidence="4">
    <location>
        <begin position="187"/>
        <end position="285"/>
    </location>
</feature>
<dbReference type="InterPro" id="IPR018060">
    <property type="entry name" value="HTH_AraC"/>
</dbReference>
<dbReference type="InterPro" id="IPR020449">
    <property type="entry name" value="Tscrpt_reg_AraC-type_HTH"/>
</dbReference>
<gene>
    <name evidence="5" type="ORF">GCM10007384_19180</name>
</gene>
<dbReference type="SUPFAM" id="SSF46689">
    <property type="entry name" value="Homeodomain-like"/>
    <property type="match status" value="1"/>
</dbReference>
<keyword evidence="2" id="KW-0238">DNA-binding</keyword>
<dbReference type="Gene3D" id="1.10.10.60">
    <property type="entry name" value="Homeodomain-like"/>
    <property type="match status" value="1"/>
</dbReference>
<evidence type="ECO:0000256" key="3">
    <source>
        <dbReference type="ARBA" id="ARBA00023163"/>
    </source>
</evidence>
<comment type="caution">
    <text evidence="5">The sequence shown here is derived from an EMBL/GenBank/DDBJ whole genome shotgun (WGS) entry which is preliminary data.</text>
</comment>
<dbReference type="PANTHER" id="PTHR43280:SF32">
    <property type="entry name" value="TRANSCRIPTIONAL REGULATORY PROTEIN"/>
    <property type="match status" value="1"/>
</dbReference>
<dbReference type="EMBL" id="BMWS01000011">
    <property type="protein sequence ID" value="GGX17906.1"/>
    <property type="molecule type" value="Genomic_DNA"/>
</dbReference>
<dbReference type="PANTHER" id="PTHR43280">
    <property type="entry name" value="ARAC-FAMILY TRANSCRIPTIONAL REGULATOR"/>
    <property type="match status" value="1"/>
</dbReference>
<reference evidence="5 6" key="1">
    <citation type="journal article" date="2014" name="Int. J. Syst. Evol. Microbiol.">
        <title>Complete genome sequence of Corynebacterium casei LMG S-19264T (=DSM 44701T), isolated from a smear-ripened cheese.</title>
        <authorList>
            <consortium name="US DOE Joint Genome Institute (JGI-PGF)"/>
            <person name="Walter F."/>
            <person name="Albersmeier A."/>
            <person name="Kalinowski J."/>
            <person name="Ruckert C."/>
        </authorList>
    </citation>
    <scope>NUCLEOTIDE SEQUENCE [LARGE SCALE GENOMIC DNA]</scope>
    <source>
        <strain evidence="5 6">KCTC 12285</strain>
    </source>
</reference>
<dbReference type="InterPro" id="IPR009057">
    <property type="entry name" value="Homeodomain-like_sf"/>
</dbReference>
<proteinExistence type="predicted"/>
<dbReference type="AlphaFoldDB" id="A0A918N315"/>
<dbReference type="SMART" id="SM00342">
    <property type="entry name" value="HTH_ARAC"/>
    <property type="match status" value="1"/>
</dbReference>
<dbReference type="GO" id="GO:0003700">
    <property type="term" value="F:DNA-binding transcription factor activity"/>
    <property type="evidence" value="ECO:0007669"/>
    <property type="project" value="InterPro"/>
</dbReference>
<accession>A0A918N315</accession>
<name>A0A918N315_9FLAO</name>
<dbReference type="RefSeq" id="WP_051316886.1">
    <property type="nucleotide sequence ID" value="NZ_JAPHPZ010000008.1"/>
</dbReference>
<evidence type="ECO:0000256" key="1">
    <source>
        <dbReference type="ARBA" id="ARBA00023015"/>
    </source>
</evidence>
<dbReference type="PROSITE" id="PS01124">
    <property type="entry name" value="HTH_ARAC_FAMILY_2"/>
    <property type="match status" value="1"/>
</dbReference>
<keyword evidence="3" id="KW-0804">Transcription</keyword>
<dbReference type="PRINTS" id="PR00032">
    <property type="entry name" value="HTHARAC"/>
</dbReference>
<dbReference type="GO" id="GO:0043565">
    <property type="term" value="F:sequence-specific DNA binding"/>
    <property type="evidence" value="ECO:0007669"/>
    <property type="project" value="InterPro"/>
</dbReference>
<dbReference type="Proteomes" id="UP000601108">
    <property type="component" value="Unassembled WGS sequence"/>
</dbReference>
<keyword evidence="1" id="KW-0805">Transcription regulation</keyword>
<evidence type="ECO:0000313" key="5">
    <source>
        <dbReference type="EMBL" id="GGX17906.1"/>
    </source>
</evidence>
<protein>
    <submittedName>
        <fullName evidence="5">AraC family transcriptional regulator</fullName>
    </submittedName>
</protein>
<organism evidence="5 6">
    <name type="scientific">Aquimarina muelleri</name>
    <dbReference type="NCBI Taxonomy" id="279356"/>
    <lineage>
        <taxon>Bacteria</taxon>
        <taxon>Pseudomonadati</taxon>
        <taxon>Bacteroidota</taxon>
        <taxon>Flavobacteriia</taxon>
        <taxon>Flavobacteriales</taxon>
        <taxon>Flavobacteriaceae</taxon>
        <taxon>Aquimarina</taxon>
    </lineage>
</organism>
<sequence>MQTRGLMACTIGFFDSNIDDFCICELYDIIEQFPKLKLPHIQDFYSIIYIEKASGSVVIDEFTIPVDSKQILIIKPGSVSSIRIDDNAKGKVICFTEDFFSLRYNNNVLNEFSFIKDHTIPSITFENSQQEKWIHIMDLLYKEYIYYAKHTKKALRSYLNIILFEFERSHRPEKTIERNTLGKSRISAFQKLIEIHYKNKKAPSEYAFLLNITTNHLNKICKQEAGKTAGTFIRNHLCIEAQRLLYHTSYSVSEIAMELGFKNVSYFSTFFKNQTRNTPEEYRKSIL</sequence>
<evidence type="ECO:0000313" key="6">
    <source>
        <dbReference type="Proteomes" id="UP000601108"/>
    </source>
</evidence>